<dbReference type="PANTHER" id="PTHR43076">
    <property type="entry name" value="FO SYNTHASE (COFH)"/>
    <property type="match status" value="1"/>
</dbReference>
<dbReference type="GO" id="GO:0046872">
    <property type="term" value="F:metal ion binding"/>
    <property type="evidence" value="ECO:0007669"/>
    <property type="project" value="UniProtKB-KW"/>
</dbReference>
<comment type="cofactor">
    <cofactor evidence="1">
        <name>[4Fe-4S] cluster</name>
        <dbReference type="ChEBI" id="CHEBI:49883"/>
    </cofactor>
</comment>
<dbReference type="InterPro" id="IPR013785">
    <property type="entry name" value="Aldolase_TIM"/>
</dbReference>
<organism evidence="9 10">
    <name type="scientific">Williamsia limnetica</name>
    <dbReference type="NCBI Taxonomy" id="882452"/>
    <lineage>
        <taxon>Bacteria</taxon>
        <taxon>Bacillati</taxon>
        <taxon>Actinomycetota</taxon>
        <taxon>Actinomycetes</taxon>
        <taxon>Mycobacteriales</taxon>
        <taxon>Nocardiaceae</taxon>
        <taxon>Williamsia</taxon>
    </lineage>
</organism>
<evidence type="ECO:0000256" key="4">
    <source>
        <dbReference type="ARBA" id="ARBA00022723"/>
    </source>
</evidence>
<keyword evidence="3" id="KW-0949">S-adenosyl-L-methionine</keyword>
<gene>
    <name evidence="9" type="ORF">DFR67_111258</name>
</gene>
<protein>
    <submittedName>
        <fullName evidence="9">Radical SAM protein (TIGR04043 family)</fullName>
    </submittedName>
</protein>
<dbReference type="EMBL" id="QJSP01000011">
    <property type="protein sequence ID" value="PYE15181.1"/>
    <property type="molecule type" value="Genomic_DNA"/>
</dbReference>
<dbReference type="InterPro" id="IPR006638">
    <property type="entry name" value="Elp3/MiaA/NifB-like_rSAM"/>
</dbReference>
<dbReference type="InterPro" id="IPR016779">
    <property type="entry name" value="rSAM_MSMEG0568"/>
</dbReference>
<evidence type="ECO:0000259" key="8">
    <source>
        <dbReference type="PROSITE" id="PS51918"/>
    </source>
</evidence>
<keyword evidence="10" id="KW-1185">Reference proteome</keyword>
<keyword evidence="4" id="KW-0479">Metal-binding</keyword>
<reference evidence="9 10" key="1">
    <citation type="submission" date="2018-06" db="EMBL/GenBank/DDBJ databases">
        <title>Genomic Encyclopedia of Type Strains, Phase IV (KMG-IV): sequencing the most valuable type-strain genomes for metagenomic binning, comparative biology and taxonomic classification.</title>
        <authorList>
            <person name="Goeker M."/>
        </authorList>
    </citation>
    <scope>NUCLEOTIDE SEQUENCE [LARGE SCALE GENOMIC DNA]</scope>
    <source>
        <strain evidence="9 10">DSM 45521</strain>
    </source>
</reference>
<evidence type="ECO:0000256" key="6">
    <source>
        <dbReference type="ARBA" id="ARBA00023014"/>
    </source>
</evidence>
<dbReference type="SUPFAM" id="SSF102114">
    <property type="entry name" value="Radical SAM enzymes"/>
    <property type="match status" value="1"/>
</dbReference>
<evidence type="ECO:0000256" key="2">
    <source>
        <dbReference type="ARBA" id="ARBA00022485"/>
    </source>
</evidence>
<dbReference type="CDD" id="cd01335">
    <property type="entry name" value="Radical_SAM"/>
    <property type="match status" value="1"/>
</dbReference>
<dbReference type="Gene3D" id="3.20.20.70">
    <property type="entry name" value="Aldolase class I"/>
    <property type="match status" value="1"/>
</dbReference>
<evidence type="ECO:0000256" key="7">
    <source>
        <dbReference type="SAM" id="MobiDB-lite"/>
    </source>
</evidence>
<evidence type="ECO:0000256" key="5">
    <source>
        <dbReference type="ARBA" id="ARBA00023004"/>
    </source>
</evidence>
<evidence type="ECO:0000313" key="9">
    <source>
        <dbReference type="EMBL" id="PYE15181.1"/>
    </source>
</evidence>
<keyword evidence="5" id="KW-0408">Iron</keyword>
<dbReference type="GO" id="GO:0044689">
    <property type="term" value="F:7,8-didemethyl-8-hydroxy-5-deazariboflavin synthase activity"/>
    <property type="evidence" value="ECO:0007669"/>
    <property type="project" value="TreeGrafter"/>
</dbReference>
<evidence type="ECO:0000256" key="1">
    <source>
        <dbReference type="ARBA" id="ARBA00001966"/>
    </source>
</evidence>
<keyword evidence="6" id="KW-0411">Iron-sulfur</keyword>
<dbReference type="InterPro" id="IPR007197">
    <property type="entry name" value="rSAM"/>
</dbReference>
<sequence length="380" mass="40146">MPETKRSGARPDLPETKRSGARPEMSVSARIDLALLGVRGSLPVRRSAGAGPSDDGHLLIDGLSAAVPRNPLSPYVLDGDQVLLDGAHEGLSPTGLQVSAIERPAFYDLRTDDGIEYEKIAKLHGADVLATTVMQTCIRYDPSQRCRFCTIEESLRSGATVAVKKPAELAEVAEAAVRLDGIKQMVMTTGTSAAKDRGAKHLARCVRAVKAAVPALPIQVQCEPPGDLATLTELRDAGAESIGIHVESLDDAVRAKWMPGKATVTLDEYRAAWAEAVRVFGRNQVSTYLLVGLGEDPDELVAGARELIDMGVYPFVVPFRPHPGSLAVEVDHACAPRGDVVEDVTRRVGKELIAAGMVGSDQKAGCAACGACSVLQNVGG</sequence>
<dbReference type="InterPro" id="IPR058240">
    <property type="entry name" value="rSAM_sf"/>
</dbReference>
<feature type="region of interest" description="Disordered" evidence="7">
    <location>
        <begin position="1"/>
        <end position="25"/>
    </location>
</feature>
<name>A0A318RSI7_WILLI</name>
<dbReference type="PANTHER" id="PTHR43076:SF1">
    <property type="entry name" value="LIPOYL SYNTHASE 2"/>
    <property type="match status" value="1"/>
</dbReference>
<evidence type="ECO:0000256" key="3">
    <source>
        <dbReference type="ARBA" id="ARBA00022691"/>
    </source>
</evidence>
<dbReference type="SMART" id="SM00729">
    <property type="entry name" value="Elp3"/>
    <property type="match status" value="1"/>
</dbReference>
<dbReference type="Proteomes" id="UP000247591">
    <property type="component" value="Unassembled WGS sequence"/>
</dbReference>
<dbReference type="Pfam" id="PF04055">
    <property type="entry name" value="Radical_SAM"/>
    <property type="match status" value="1"/>
</dbReference>
<proteinExistence type="predicted"/>
<dbReference type="NCBIfam" id="NF045502">
    <property type="entry name" value="variant_rSAM"/>
    <property type="match status" value="1"/>
</dbReference>
<feature type="domain" description="Radical SAM core" evidence="8">
    <location>
        <begin position="121"/>
        <end position="351"/>
    </location>
</feature>
<evidence type="ECO:0000313" key="10">
    <source>
        <dbReference type="Proteomes" id="UP000247591"/>
    </source>
</evidence>
<comment type="caution">
    <text evidence="9">The sequence shown here is derived from an EMBL/GenBank/DDBJ whole genome shotgun (WGS) entry which is preliminary data.</text>
</comment>
<keyword evidence="2" id="KW-0004">4Fe-4S</keyword>
<dbReference type="SFLD" id="SFLDS00029">
    <property type="entry name" value="Radical_SAM"/>
    <property type="match status" value="1"/>
</dbReference>
<dbReference type="NCBIfam" id="TIGR04043">
    <property type="entry name" value="rSAM_MSMEG_0568"/>
    <property type="match status" value="1"/>
</dbReference>
<dbReference type="GO" id="GO:0051539">
    <property type="term" value="F:4 iron, 4 sulfur cluster binding"/>
    <property type="evidence" value="ECO:0007669"/>
    <property type="project" value="UniProtKB-KW"/>
</dbReference>
<dbReference type="PROSITE" id="PS51918">
    <property type="entry name" value="RADICAL_SAM"/>
    <property type="match status" value="1"/>
</dbReference>
<dbReference type="PIRSF" id="PIRSF020870">
    <property type="entry name" value="Radical_SAM_bac_prd"/>
    <property type="match status" value="1"/>
</dbReference>
<accession>A0A318RSI7</accession>
<dbReference type="AlphaFoldDB" id="A0A318RSI7"/>
<dbReference type="SFLD" id="SFLDG01107">
    <property type="entry name" value="Uncharacterised_Radical_SAM_Su"/>
    <property type="match status" value="1"/>
</dbReference>
<dbReference type="InterPro" id="IPR034405">
    <property type="entry name" value="F420"/>
</dbReference>